<keyword evidence="2" id="KW-1185">Reference proteome</keyword>
<name>A0AAD7R3R6_9TELE</name>
<proteinExistence type="predicted"/>
<gene>
    <name evidence="1" type="ORF">AAFF_G00398100</name>
</gene>
<comment type="caution">
    <text evidence="1">The sequence shown here is derived from an EMBL/GenBank/DDBJ whole genome shotgun (WGS) entry which is preliminary data.</text>
</comment>
<dbReference type="Proteomes" id="UP001221898">
    <property type="component" value="Unassembled WGS sequence"/>
</dbReference>
<accession>A0AAD7R3R6</accession>
<sequence>MPFSLKNATQAFQHLMDSVLRDLTFLFLFQRSTHLNRADVFVSVPTSRHDLPQSRLPGNLRTAEFIFVRHDTHRGPLQPPYGGPFCILELGDKTFIIDIEGKPDHISMDQLKPTHRDLGRPVGLTQPPFILGGHVWQLSPLAARPPTRPGLSAEGSALLPVPA</sequence>
<dbReference type="EMBL" id="JAINUG010000773">
    <property type="protein sequence ID" value="KAJ8362084.1"/>
    <property type="molecule type" value="Genomic_DNA"/>
</dbReference>
<reference evidence="1" key="1">
    <citation type="journal article" date="2023" name="Science">
        <title>Genome structures resolve the early diversification of teleost fishes.</title>
        <authorList>
            <person name="Parey E."/>
            <person name="Louis A."/>
            <person name="Montfort J."/>
            <person name="Bouchez O."/>
            <person name="Roques C."/>
            <person name="Iampietro C."/>
            <person name="Lluch J."/>
            <person name="Castinel A."/>
            <person name="Donnadieu C."/>
            <person name="Desvignes T."/>
            <person name="Floi Bucao C."/>
            <person name="Jouanno E."/>
            <person name="Wen M."/>
            <person name="Mejri S."/>
            <person name="Dirks R."/>
            <person name="Jansen H."/>
            <person name="Henkel C."/>
            <person name="Chen W.J."/>
            <person name="Zahm M."/>
            <person name="Cabau C."/>
            <person name="Klopp C."/>
            <person name="Thompson A.W."/>
            <person name="Robinson-Rechavi M."/>
            <person name="Braasch I."/>
            <person name="Lecointre G."/>
            <person name="Bobe J."/>
            <person name="Postlethwait J.H."/>
            <person name="Berthelot C."/>
            <person name="Roest Crollius H."/>
            <person name="Guiguen Y."/>
        </authorList>
    </citation>
    <scope>NUCLEOTIDE SEQUENCE</scope>
    <source>
        <strain evidence="1">NC1722</strain>
    </source>
</reference>
<evidence type="ECO:0000313" key="1">
    <source>
        <dbReference type="EMBL" id="KAJ8362084.1"/>
    </source>
</evidence>
<dbReference type="PANTHER" id="PTHR38681:SF1">
    <property type="entry name" value="RETROVIRUS-RELATED POL POLYPROTEIN FROM TRANSPOSON 412-LIKE PROTEIN"/>
    <property type="match status" value="1"/>
</dbReference>
<evidence type="ECO:0000313" key="2">
    <source>
        <dbReference type="Proteomes" id="UP001221898"/>
    </source>
</evidence>
<dbReference type="PANTHER" id="PTHR38681">
    <property type="entry name" value="RETROVIRUS-RELATED POL POLYPROTEIN FROM TRANSPOSON 412-LIKE PROTEIN-RELATED"/>
    <property type="match status" value="1"/>
</dbReference>
<protein>
    <submittedName>
        <fullName evidence="1">Uncharacterized protein</fullName>
    </submittedName>
</protein>
<dbReference type="AlphaFoldDB" id="A0AAD7R3R6"/>
<organism evidence="1 2">
    <name type="scientific">Aldrovandia affinis</name>
    <dbReference type="NCBI Taxonomy" id="143900"/>
    <lineage>
        <taxon>Eukaryota</taxon>
        <taxon>Metazoa</taxon>
        <taxon>Chordata</taxon>
        <taxon>Craniata</taxon>
        <taxon>Vertebrata</taxon>
        <taxon>Euteleostomi</taxon>
        <taxon>Actinopterygii</taxon>
        <taxon>Neopterygii</taxon>
        <taxon>Teleostei</taxon>
        <taxon>Notacanthiformes</taxon>
        <taxon>Halosauridae</taxon>
        <taxon>Aldrovandia</taxon>
    </lineage>
</organism>